<evidence type="ECO:0000256" key="1">
    <source>
        <dbReference type="SAM" id="SignalP"/>
    </source>
</evidence>
<organism evidence="2 3">
    <name type="scientific">Mycena metata</name>
    <dbReference type="NCBI Taxonomy" id="1033252"/>
    <lineage>
        <taxon>Eukaryota</taxon>
        <taxon>Fungi</taxon>
        <taxon>Dikarya</taxon>
        <taxon>Basidiomycota</taxon>
        <taxon>Agaricomycotina</taxon>
        <taxon>Agaricomycetes</taxon>
        <taxon>Agaricomycetidae</taxon>
        <taxon>Agaricales</taxon>
        <taxon>Marasmiineae</taxon>
        <taxon>Mycenaceae</taxon>
        <taxon>Mycena</taxon>
    </lineage>
</organism>
<evidence type="ECO:0000313" key="2">
    <source>
        <dbReference type="EMBL" id="KAJ7759926.1"/>
    </source>
</evidence>
<dbReference type="EMBL" id="JARKIB010000038">
    <property type="protein sequence ID" value="KAJ7759926.1"/>
    <property type="molecule type" value="Genomic_DNA"/>
</dbReference>
<accession>A0AAD7NGJ8</accession>
<evidence type="ECO:0000313" key="3">
    <source>
        <dbReference type="Proteomes" id="UP001215598"/>
    </source>
</evidence>
<dbReference type="AlphaFoldDB" id="A0AAD7NGJ8"/>
<dbReference type="Proteomes" id="UP001215598">
    <property type="component" value="Unassembled WGS sequence"/>
</dbReference>
<protein>
    <submittedName>
        <fullName evidence="2">Uncharacterized protein</fullName>
    </submittedName>
</protein>
<keyword evidence="1" id="KW-0732">Signal</keyword>
<gene>
    <name evidence="2" type="ORF">B0H16DRAFT_1720143</name>
</gene>
<keyword evidence="3" id="KW-1185">Reference proteome</keyword>
<feature type="chain" id="PRO_5042272065" evidence="1">
    <location>
        <begin position="20"/>
        <end position="176"/>
    </location>
</feature>
<feature type="signal peptide" evidence="1">
    <location>
        <begin position="1"/>
        <end position="19"/>
    </location>
</feature>
<reference evidence="2" key="1">
    <citation type="submission" date="2023-03" db="EMBL/GenBank/DDBJ databases">
        <title>Massive genome expansion in bonnet fungi (Mycena s.s.) driven by repeated elements and novel gene families across ecological guilds.</title>
        <authorList>
            <consortium name="Lawrence Berkeley National Laboratory"/>
            <person name="Harder C.B."/>
            <person name="Miyauchi S."/>
            <person name="Viragh M."/>
            <person name="Kuo A."/>
            <person name="Thoen E."/>
            <person name="Andreopoulos B."/>
            <person name="Lu D."/>
            <person name="Skrede I."/>
            <person name="Drula E."/>
            <person name="Henrissat B."/>
            <person name="Morin E."/>
            <person name="Kohler A."/>
            <person name="Barry K."/>
            <person name="LaButti K."/>
            <person name="Morin E."/>
            <person name="Salamov A."/>
            <person name="Lipzen A."/>
            <person name="Mereny Z."/>
            <person name="Hegedus B."/>
            <person name="Baldrian P."/>
            <person name="Stursova M."/>
            <person name="Weitz H."/>
            <person name="Taylor A."/>
            <person name="Grigoriev I.V."/>
            <person name="Nagy L.G."/>
            <person name="Martin F."/>
            <person name="Kauserud H."/>
        </authorList>
    </citation>
    <scope>NUCLEOTIDE SEQUENCE</scope>
    <source>
        <strain evidence="2">CBHHK182m</strain>
    </source>
</reference>
<sequence length="176" mass="18613">MKLTLLFASILTVSGFCAAASSIQERCGSNATITSQSSFIGDKDHELQIITALCPDRRRALGTTNNVDLTERGTCLPDPTTCFVESCLGFAEPPTFAADCKTLLNSVAAFTPTFTVLQDQVIFIIFNTCQLDFAVGPQTTGICGSNWASVASTILARCPNLAGGEAPCNSGLYDIK</sequence>
<name>A0AAD7NGJ8_9AGAR</name>
<proteinExistence type="predicted"/>
<comment type="caution">
    <text evidence="2">The sequence shown here is derived from an EMBL/GenBank/DDBJ whole genome shotgun (WGS) entry which is preliminary data.</text>
</comment>